<proteinExistence type="predicted"/>
<name>A0ABP9CXK4_9ACTN</name>
<accession>A0ABP9CXK4</accession>
<dbReference type="Proteomes" id="UP001501265">
    <property type="component" value="Unassembled WGS sequence"/>
</dbReference>
<reference evidence="3" key="1">
    <citation type="journal article" date="2019" name="Int. J. Syst. Evol. Microbiol.">
        <title>The Global Catalogue of Microorganisms (GCM) 10K type strain sequencing project: providing services to taxonomists for standard genome sequencing and annotation.</title>
        <authorList>
            <consortium name="The Broad Institute Genomics Platform"/>
            <consortium name="The Broad Institute Genome Sequencing Center for Infectious Disease"/>
            <person name="Wu L."/>
            <person name="Ma J."/>
        </authorList>
    </citation>
    <scope>NUCLEOTIDE SEQUENCE [LARGE SCALE GENOMIC DNA]</scope>
    <source>
        <strain evidence="3">JCM 18081</strain>
    </source>
</reference>
<sequence length="107" mass="10979">MRITTVTAGFSPARRGTQRPGRPSRVAARLARLLRVTPKGVLTTPAGAGLALPPQVEAGCLPGRVGLATDPGPGLSEGPGSIGFAVPNMRLRRVARLNGKMNTGVTT</sequence>
<feature type="region of interest" description="Disordered" evidence="1">
    <location>
        <begin position="1"/>
        <end position="25"/>
    </location>
</feature>
<evidence type="ECO:0000313" key="3">
    <source>
        <dbReference type="Proteomes" id="UP001501265"/>
    </source>
</evidence>
<protein>
    <submittedName>
        <fullName evidence="2">Uncharacterized protein</fullName>
    </submittedName>
</protein>
<evidence type="ECO:0000313" key="2">
    <source>
        <dbReference type="EMBL" id="GAA4817648.1"/>
    </source>
</evidence>
<organism evidence="2 3">
    <name type="scientific">Streptomyces ziwulingensis</name>
    <dbReference type="NCBI Taxonomy" id="1045501"/>
    <lineage>
        <taxon>Bacteria</taxon>
        <taxon>Bacillati</taxon>
        <taxon>Actinomycetota</taxon>
        <taxon>Actinomycetes</taxon>
        <taxon>Kitasatosporales</taxon>
        <taxon>Streptomycetaceae</taxon>
        <taxon>Streptomyces</taxon>
    </lineage>
</organism>
<dbReference type="EMBL" id="BAABIG010000070">
    <property type="protein sequence ID" value="GAA4817648.1"/>
    <property type="molecule type" value="Genomic_DNA"/>
</dbReference>
<gene>
    <name evidence="2" type="ORF">GCM10023220_57700</name>
</gene>
<comment type="caution">
    <text evidence="2">The sequence shown here is derived from an EMBL/GenBank/DDBJ whole genome shotgun (WGS) entry which is preliminary data.</text>
</comment>
<evidence type="ECO:0000256" key="1">
    <source>
        <dbReference type="SAM" id="MobiDB-lite"/>
    </source>
</evidence>
<keyword evidence="3" id="KW-1185">Reference proteome</keyword>